<dbReference type="EMBL" id="CDNC01000005">
    <property type="protein sequence ID" value="CEM60978.1"/>
    <property type="molecule type" value="Genomic_DNA"/>
</dbReference>
<evidence type="ECO:0000313" key="2">
    <source>
        <dbReference type="Proteomes" id="UP000042527"/>
    </source>
</evidence>
<organism evidence="1 2">
    <name type="scientific">Treponema phagedenis</name>
    <dbReference type="NCBI Taxonomy" id="162"/>
    <lineage>
        <taxon>Bacteria</taxon>
        <taxon>Pseudomonadati</taxon>
        <taxon>Spirochaetota</taxon>
        <taxon>Spirochaetia</taxon>
        <taxon>Spirochaetales</taxon>
        <taxon>Treponemataceae</taxon>
        <taxon>Treponema</taxon>
    </lineage>
</organism>
<name>A0A0B7GRA2_TREPH</name>
<sequence length="61" mass="7020">MSEIIVRTKNDFERVKKELPDKIIFEGEMAKGIKKALKAKKFERALLLVVVFSVSVDLLQE</sequence>
<dbReference type="AlphaFoldDB" id="A0A0B7GRA2"/>
<proteinExistence type="predicted"/>
<gene>
    <name evidence="1" type="ORF">TPHV1_130016</name>
</gene>
<dbReference type="RefSeq" id="WP_044634383.1">
    <property type="nucleotide sequence ID" value="NZ_CDNC01000005.1"/>
</dbReference>
<keyword evidence="2" id="KW-1185">Reference proteome</keyword>
<dbReference type="Proteomes" id="UP000042527">
    <property type="component" value="Unassembled WGS sequence"/>
</dbReference>
<protein>
    <submittedName>
        <fullName evidence="1">Uncharacterized protein</fullName>
    </submittedName>
</protein>
<accession>A0A0B7GRA2</accession>
<reference evidence="2" key="1">
    <citation type="submission" date="2015-01" db="EMBL/GenBank/DDBJ databases">
        <authorList>
            <person name="Manzoor Shahid"/>
            <person name="Zubair Saima"/>
        </authorList>
    </citation>
    <scope>NUCLEOTIDE SEQUENCE [LARGE SCALE GENOMIC DNA]</scope>
    <source>
        <strain evidence="2">V1</strain>
    </source>
</reference>
<evidence type="ECO:0000313" key="1">
    <source>
        <dbReference type="EMBL" id="CEM60978.1"/>
    </source>
</evidence>